<keyword evidence="2" id="KW-1185">Reference proteome</keyword>
<gene>
    <name evidence="1" type="ORF">AF331_10160</name>
</gene>
<evidence type="ECO:0000313" key="2">
    <source>
        <dbReference type="Proteomes" id="UP000037405"/>
    </source>
</evidence>
<dbReference type="InterPro" id="IPR025063">
    <property type="entry name" value="DUF4004"/>
</dbReference>
<dbReference type="Proteomes" id="UP000037405">
    <property type="component" value="Unassembled WGS sequence"/>
</dbReference>
<proteinExistence type="predicted"/>
<dbReference type="EMBL" id="LGUE01000004">
    <property type="protein sequence ID" value="KON84421.1"/>
    <property type="molecule type" value="Genomic_DNA"/>
</dbReference>
<sequence length="200" mass="22894">MSEELISKREVLDMTGISYGQLYRWKRKNILPESWFIKKSSFTGQETYFPKEKVLERIQKIKELKDDHSLDELSAIFSPDSSTIQLSGQQVRALNLIPEDLWNLFQARETFTGQDLLHGKIVYRAKEQGVKEEALKELVSFLESSPPPLDSMLIGMSKGSEWMWMQLPGDSKWVMEESANAVEMDIGSLMEQVNGSIATK</sequence>
<reference evidence="2" key="1">
    <citation type="submission" date="2015-07" db="EMBL/GenBank/DDBJ databases">
        <title>Fjat-14235 jcm11544.</title>
        <authorList>
            <person name="Liu B."/>
            <person name="Wang J."/>
            <person name="Zhu Y."/>
            <person name="Liu G."/>
            <person name="Chen Q."/>
            <person name="Chen Z."/>
            <person name="Lan J."/>
            <person name="Che J."/>
            <person name="Ge C."/>
            <person name="Shi H."/>
            <person name="Pan Z."/>
            <person name="Liu X."/>
        </authorList>
    </citation>
    <scope>NUCLEOTIDE SEQUENCE [LARGE SCALE GENOMIC DNA]</scope>
    <source>
        <strain evidence="2">JCM 11544</strain>
    </source>
</reference>
<evidence type="ECO:0000313" key="1">
    <source>
        <dbReference type="EMBL" id="KON84421.1"/>
    </source>
</evidence>
<dbReference type="STRING" id="189381.GCA_900166615_01858"/>
<comment type="caution">
    <text evidence="1">The sequence shown here is derived from an EMBL/GenBank/DDBJ whole genome shotgun (WGS) entry which is preliminary data.</text>
</comment>
<dbReference type="RefSeq" id="WP_082346928.1">
    <property type="nucleotide sequence ID" value="NZ_JAMQJB010000017.1"/>
</dbReference>
<dbReference type="PATRIC" id="fig|189381.12.peg.2033"/>
<dbReference type="OrthoDB" id="1648298at2"/>
<dbReference type="AlphaFoldDB" id="A0A0M0G4P0"/>
<evidence type="ECO:0008006" key="3">
    <source>
        <dbReference type="Google" id="ProtNLM"/>
    </source>
</evidence>
<organism evidence="1 2">
    <name type="scientific">Rossellomorea marisflavi</name>
    <dbReference type="NCBI Taxonomy" id="189381"/>
    <lineage>
        <taxon>Bacteria</taxon>
        <taxon>Bacillati</taxon>
        <taxon>Bacillota</taxon>
        <taxon>Bacilli</taxon>
        <taxon>Bacillales</taxon>
        <taxon>Bacillaceae</taxon>
        <taxon>Rossellomorea</taxon>
    </lineage>
</organism>
<dbReference type="Pfam" id="PF13171">
    <property type="entry name" value="DUF4004"/>
    <property type="match status" value="1"/>
</dbReference>
<protein>
    <recommendedName>
        <fullName evidence="3">DUF4004 family protein</fullName>
    </recommendedName>
</protein>
<name>A0A0M0G4P0_9BACI</name>
<accession>A0A0M0G4P0</accession>